<organism evidence="14 15">
    <name type="scientific">Trinickia soli</name>
    <dbReference type="NCBI Taxonomy" id="380675"/>
    <lineage>
        <taxon>Bacteria</taxon>
        <taxon>Pseudomonadati</taxon>
        <taxon>Pseudomonadota</taxon>
        <taxon>Betaproteobacteria</taxon>
        <taxon>Burkholderiales</taxon>
        <taxon>Burkholderiaceae</taxon>
        <taxon>Trinickia</taxon>
    </lineage>
</organism>
<evidence type="ECO:0000256" key="10">
    <source>
        <dbReference type="PROSITE-ProRule" id="PRU00703"/>
    </source>
</evidence>
<gene>
    <name evidence="14" type="ORF">C0Z19_02145</name>
</gene>
<evidence type="ECO:0000256" key="9">
    <source>
        <dbReference type="ARBA" id="ARBA00023303"/>
    </source>
</evidence>
<keyword evidence="3 12" id="KW-0812">Transmembrane</keyword>
<feature type="domain" description="CBS" evidence="13">
    <location>
        <begin position="507"/>
        <end position="571"/>
    </location>
</feature>
<feature type="transmembrane region" description="Helical" evidence="12">
    <location>
        <begin position="226"/>
        <end position="248"/>
    </location>
</feature>
<evidence type="ECO:0000256" key="8">
    <source>
        <dbReference type="ARBA" id="ARBA00023214"/>
    </source>
</evidence>
<dbReference type="CDD" id="cd02205">
    <property type="entry name" value="CBS_pair_SF"/>
    <property type="match status" value="1"/>
</dbReference>
<dbReference type="PROSITE" id="PS51371">
    <property type="entry name" value="CBS"/>
    <property type="match status" value="1"/>
</dbReference>
<keyword evidence="8" id="KW-0868">Chloride</keyword>
<dbReference type="InterPro" id="IPR001807">
    <property type="entry name" value="ClC"/>
</dbReference>
<feature type="transmembrane region" description="Helical" evidence="12">
    <location>
        <begin position="305"/>
        <end position="327"/>
    </location>
</feature>
<feature type="compositionally biased region" description="Basic and acidic residues" evidence="11">
    <location>
        <begin position="607"/>
        <end position="620"/>
    </location>
</feature>
<feature type="transmembrane region" description="Helical" evidence="12">
    <location>
        <begin position="20"/>
        <end position="42"/>
    </location>
</feature>
<evidence type="ECO:0000256" key="3">
    <source>
        <dbReference type="ARBA" id="ARBA00022692"/>
    </source>
</evidence>
<keyword evidence="6 12" id="KW-0472">Membrane</keyword>
<evidence type="ECO:0000313" key="14">
    <source>
        <dbReference type="EMBL" id="PMS28518.1"/>
    </source>
</evidence>
<reference evidence="14 15" key="1">
    <citation type="submission" date="2018-01" db="EMBL/GenBank/DDBJ databases">
        <title>Whole genome analyses suggest that Burkholderia sensu lato contains two further novel genera in the rhizoxinica-symbiotica group Mycetohabitans gen. nov., and Trinickia gen. nov.: implications for the evolution of diazotrophy and nodulation in the Burkholderiaceae.</title>
        <authorList>
            <person name="Estrada-de los Santos P."/>
            <person name="Palmer M."/>
            <person name="Chavez-Ramirez B."/>
            <person name="Beukes C."/>
            <person name="Steenkamp E.T."/>
            <person name="Hirsch A.M."/>
            <person name="Manyaka P."/>
            <person name="Maluk M."/>
            <person name="Lafos M."/>
            <person name="Crook M."/>
            <person name="Gross E."/>
            <person name="Simon M.F."/>
            <person name="Bueno dos Reis Junior F."/>
            <person name="Poole P.S."/>
            <person name="Venter S.N."/>
            <person name="James E.K."/>
        </authorList>
    </citation>
    <scope>NUCLEOTIDE SEQUENCE [LARGE SCALE GENOMIC DNA]</scope>
    <source>
        <strain evidence="14 15">GP25-8</strain>
    </source>
</reference>
<dbReference type="Gene3D" id="3.10.580.10">
    <property type="entry name" value="CBS-domain"/>
    <property type="match status" value="1"/>
</dbReference>
<protein>
    <submittedName>
        <fullName evidence="14">Chloride channel protein</fullName>
    </submittedName>
</protein>
<dbReference type="PRINTS" id="PR00762">
    <property type="entry name" value="CLCHANNEL"/>
</dbReference>
<dbReference type="CDD" id="cd00400">
    <property type="entry name" value="Voltage_gated_ClC"/>
    <property type="match status" value="1"/>
</dbReference>
<dbReference type="SMART" id="SM00116">
    <property type="entry name" value="CBS"/>
    <property type="match status" value="2"/>
</dbReference>
<accession>A0A2N7WGF6</accession>
<evidence type="ECO:0000259" key="13">
    <source>
        <dbReference type="PROSITE" id="PS51371"/>
    </source>
</evidence>
<dbReference type="InterPro" id="IPR014743">
    <property type="entry name" value="Cl-channel_core"/>
</dbReference>
<name>A0A2N7WGF6_9BURK</name>
<dbReference type="RefSeq" id="WP_102608107.1">
    <property type="nucleotide sequence ID" value="NZ_CADIKD010000006.1"/>
</dbReference>
<dbReference type="Proteomes" id="UP000235347">
    <property type="component" value="Unassembled WGS sequence"/>
</dbReference>
<keyword evidence="7" id="KW-0869">Chloride channel</keyword>
<comment type="caution">
    <text evidence="14">The sequence shown here is derived from an EMBL/GenBank/DDBJ whole genome shotgun (WGS) entry which is preliminary data.</text>
</comment>
<dbReference type="AlphaFoldDB" id="A0A2N7WGF6"/>
<evidence type="ECO:0000256" key="1">
    <source>
        <dbReference type="ARBA" id="ARBA00004141"/>
    </source>
</evidence>
<feature type="region of interest" description="Disordered" evidence="11">
    <location>
        <begin position="582"/>
        <end position="620"/>
    </location>
</feature>
<keyword evidence="15" id="KW-1185">Reference proteome</keyword>
<feature type="transmembrane region" description="Helical" evidence="12">
    <location>
        <begin position="333"/>
        <end position="352"/>
    </location>
</feature>
<dbReference type="PANTHER" id="PTHR43427">
    <property type="entry name" value="CHLORIDE CHANNEL PROTEIN CLC-E"/>
    <property type="match status" value="1"/>
</dbReference>
<dbReference type="SUPFAM" id="SSF81340">
    <property type="entry name" value="Clc chloride channel"/>
    <property type="match status" value="1"/>
</dbReference>
<dbReference type="EMBL" id="PNYB01000001">
    <property type="protein sequence ID" value="PMS28518.1"/>
    <property type="molecule type" value="Genomic_DNA"/>
</dbReference>
<dbReference type="GO" id="GO:0034707">
    <property type="term" value="C:chloride channel complex"/>
    <property type="evidence" value="ECO:0007669"/>
    <property type="project" value="UniProtKB-KW"/>
</dbReference>
<dbReference type="PANTHER" id="PTHR43427:SF6">
    <property type="entry name" value="CHLORIDE CHANNEL PROTEIN CLC-E"/>
    <property type="match status" value="1"/>
</dbReference>
<feature type="transmembrane region" description="Helical" evidence="12">
    <location>
        <begin position="268"/>
        <end position="285"/>
    </location>
</feature>
<dbReference type="InterPro" id="IPR000644">
    <property type="entry name" value="CBS_dom"/>
</dbReference>
<dbReference type="Gene3D" id="1.10.3080.10">
    <property type="entry name" value="Clc chloride channel"/>
    <property type="match status" value="1"/>
</dbReference>
<feature type="transmembrane region" description="Helical" evidence="12">
    <location>
        <begin position="62"/>
        <end position="82"/>
    </location>
</feature>
<dbReference type="SUPFAM" id="SSF54631">
    <property type="entry name" value="CBS-domain pair"/>
    <property type="match status" value="1"/>
</dbReference>
<proteinExistence type="predicted"/>
<keyword evidence="10" id="KW-0129">CBS domain</keyword>
<keyword evidence="2" id="KW-0813">Transport</keyword>
<dbReference type="InterPro" id="IPR050368">
    <property type="entry name" value="ClC-type_chloride_channel"/>
</dbReference>
<dbReference type="Pfam" id="PF00654">
    <property type="entry name" value="Voltage_CLC"/>
    <property type="match status" value="1"/>
</dbReference>
<feature type="transmembrane region" description="Helical" evidence="12">
    <location>
        <begin position="160"/>
        <end position="185"/>
    </location>
</feature>
<evidence type="ECO:0000256" key="11">
    <source>
        <dbReference type="SAM" id="MobiDB-lite"/>
    </source>
</evidence>
<sequence length="620" mass="65584">MSEHKGDFATDVRLLRISAIAAVGGALSTVAADFLLHLIRLFTNLFFFQTLSTANRSPAENTLGWLVVAAPVIGGLLVGLIARFGSEQIRGHGIPEAIEAILFGKSKMSPKVAVLKPLASAIAIGSGGPFGAEGPIIMTGGAIGSLIAQYFHLSSAERKALLVAGAVAGMTAVFGTPIAAVLLAIELLLFELRPRSLLPVAIACAVAGFTRPLLLGSGPLFPLHTLPLGPMGLVSSALAGLIAGALSWGLSSWLYKVEDAFGKLPIHWMWWPALGAIAVGIGGYFQPRTLGVGYDVIGDLLQNHLLLHAVVAIVVVKAIIWVIALASGTSGGVLAPLLMMGAGVGAIVGPYMPGGEPAVWPLIFMAAALGGMMRAPVMAAVFAFELTGDANALLPLLAAAAVAYGFTVLVMRRSILTEKIARRGYHIYREYSIDPLERHYVEEVMTRTLQTIESNMPIVDVLRDYFGPTQKFRAYPVVASGRLIGMVDKAVLARVSSEQAGARVGELFPQLHPDVALPGETCRNVAARLAAMGLERVPVVEDEKSYRLVGIVSRHDLLKPSVSVFTEERQLEQFRRVWPAGGGLFSSEDGDDGDGGTSKDGTGGRVEVMRQKISVEHRDG</sequence>
<feature type="transmembrane region" description="Helical" evidence="12">
    <location>
        <begin position="390"/>
        <end position="411"/>
    </location>
</feature>
<evidence type="ECO:0000256" key="12">
    <source>
        <dbReference type="SAM" id="Phobius"/>
    </source>
</evidence>
<keyword evidence="4 12" id="KW-1133">Transmembrane helix</keyword>
<evidence type="ECO:0000256" key="4">
    <source>
        <dbReference type="ARBA" id="ARBA00022989"/>
    </source>
</evidence>
<dbReference type="Pfam" id="PF00571">
    <property type="entry name" value="CBS"/>
    <property type="match status" value="2"/>
</dbReference>
<dbReference type="InterPro" id="IPR046342">
    <property type="entry name" value="CBS_dom_sf"/>
</dbReference>
<keyword evidence="9" id="KW-0407">Ion channel</keyword>
<dbReference type="GO" id="GO:0005254">
    <property type="term" value="F:chloride channel activity"/>
    <property type="evidence" value="ECO:0007669"/>
    <property type="project" value="UniProtKB-KW"/>
</dbReference>
<evidence type="ECO:0000313" key="15">
    <source>
        <dbReference type="Proteomes" id="UP000235347"/>
    </source>
</evidence>
<evidence type="ECO:0000256" key="5">
    <source>
        <dbReference type="ARBA" id="ARBA00023065"/>
    </source>
</evidence>
<evidence type="ECO:0000256" key="7">
    <source>
        <dbReference type="ARBA" id="ARBA00023173"/>
    </source>
</evidence>
<evidence type="ECO:0000256" key="6">
    <source>
        <dbReference type="ARBA" id="ARBA00023136"/>
    </source>
</evidence>
<feature type="transmembrane region" description="Helical" evidence="12">
    <location>
        <begin position="359"/>
        <end position="384"/>
    </location>
</feature>
<evidence type="ECO:0000256" key="2">
    <source>
        <dbReference type="ARBA" id="ARBA00022448"/>
    </source>
</evidence>
<comment type="subcellular location">
    <subcellularLocation>
        <location evidence="1">Membrane</location>
        <topology evidence="1">Multi-pass membrane protein</topology>
    </subcellularLocation>
</comment>
<feature type="compositionally biased region" description="Gly residues" evidence="11">
    <location>
        <begin position="595"/>
        <end position="604"/>
    </location>
</feature>
<keyword evidence="5" id="KW-0406">Ion transport</keyword>
<feature type="transmembrane region" description="Helical" evidence="12">
    <location>
        <begin position="197"/>
        <end position="214"/>
    </location>
</feature>
<feature type="transmembrane region" description="Helical" evidence="12">
    <location>
        <begin position="136"/>
        <end position="153"/>
    </location>
</feature>